<comment type="caution">
    <text evidence="1">The sequence shown here is derived from an EMBL/GenBank/DDBJ whole genome shotgun (WGS) entry which is preliminary data.</text>
</comment>
<reference evidence="1 2" key="1">
    <citation type="submission" date="2019-02" db="EMBL/GenBank/DDBJ databases">
        <title>Deep-cultivation of Planctomycetes and their phenomic and genomic characterization uncovers novel biology.</title>
        <authorList>
            <person name="Wiegand S."/>
            <person name="Jogler M."/>
            <person name="Boedeker C."/>
            <person name="Pinto D."/>
            <person name="Vollmers J."/>
            <person name="Rivas-Marin E."/>
            <person name="Kohn T."/>
            <person name="Peeters S.H."/>
            <person name="Heuer A."/>
            <person name="Rast P."/>
            <person name="Oberbeckmann S."/>
            <person name="Bunk B."/>
            <person name="Jeske O."/>
            <person name="Meyerdierks A."/>
            <person name="Storesund J.E."/>
            <person name="Kallscheuer N."/>
            <person name="Luecker S."/>
            <person name="Lage O.M."/>
            <person name="Pohl T."/>
            <person name="Merkel B.J."/>
            <person name="Hornburger P."/>
            <person name="Mueller R.-W."/>
            <person name="Bruemmer F."/>
            <person name="Labrenz M."/>
            <person name="Spormann A.M."/>
            <person name="Op Den Camp H."/>
            <person name="Overmann J."/>
            <person name="Amann R."/>
            <person name="Jetten M.S.M."/>
            <person name="Mascher T."/>
            <person name="Medema M.H."/>
            <person name="Devos D.P."/>
            <person name="Kaster A.-K."/>
            <person name="Ovreas L."/>
            <person name="Rohde M."/>
            <person name="Galperin M.Y."/>
            <person name="Jogler C."/>
        </authorList>
    </citation>
    <scope>NUCLEOTIDE SEQUENCE [LARGE SCALE GENOMIC DNA]</scope>
    <source>
        <strain evidence="1 2">Pla123a</strain>
    </source>
</reference>
<dbReference type="Proteomes" id="UP000318478">
    <property type="component" value="Unassembled WGS sequence"/>
</dbReference>
<sequence>MASRHTSKSTSNRSARLAIEGLEDRRLLAIAWANADPIANGFDAEYGAQADLATAIVRRAIGDWERSITSFNYAVDDDADPNNNLDDTFTLTLSAGAVSGGIGVTSSITYGADLRPHEATITIDDDAGGDGWYFDATPLDDAEFSAAVAPFEANFVDASTAGQAAVRDFYRTVVHEIGHAVGIGLVNVAALEGGVYPYFDAYANPVTNPNSTNTSDTILGSLTHRGIDQDNNLRLVSDPDGTPGSGDEIYAVNELWEYSLAGGGTITFTEADGGHLYNGAPDPNHTSIAVHEHDLMNPGAAAAGSPVAVSRQFISDTNLDLLADAFGYATSAPAGSQDINADQFTAGAAQISFEQQAGTLLVQGLHWDPTASSATHVDDTISITQVGGDIRVEVSYTLDSGDSYTFTRDIEESRVRQIIVAGGGGADSITIATGLADITHEVDYVVTSNQDADDNGALGDGEIDLDTTLGGAQVTLRSAVRDANSLGSAASVYLPPSPHAYVLTLTGTEAGTAAFNDLDIDEDIAIYGAGAGLSVIDASGVSDRVLSVKNGSSLTLHGLTLTGGSASGNGGGVLVDTGGDLALDGVAVVDNSATGSGGGVFVHGYPGSSSADIQNSVFTANSAGQFGGGVMGSQSGATITVGATVLAGNTAVFGGPNFYLVGGAAGTNDGDNLVGTYSGTFFNTSAGDTVNGTPDYIVTSVADQYDSSDDFYAFSLREAIDAANGVSGADEIWLPAWDYLLTIQRTSQHDNLQPTDTDAAFGDLDVWGSLTISRAGALTKSVRWADSTHTDKTFELLGDYNDDHVVDGADYTIYRANKYNTGTDPDEWENLPGDANDDDTVDSSDHAIWTSNYGATLTLNDVS</sequence>
<dbReference type="GO" id="GO:0000272">
    <property type="term" value="P:polysaccharide catabolic process"/>
    <property type="evidence" value="ECO:0007669"/>
    <property type="project" value="InterPro"/>
</dbReference>
<dbReference type="SUPFAM" id="SSF51126">
    <property type="entry name" value="Pectin lyase-like"/>
    <property type="match status" value="1"/>
</dbReference>
<proteinExistence type="predicted"/>
<organism evidence="1 2">
    <name type="scientific">Posidoniimonas polymericola</name>
    <dbReference type="NCBI Taxonomy" id="2528002"/>
    <lineage>
        <taxon>Bacteria</taxon>
        <taxon>Pseudomonadati</taxon>
        <taxon>Planctomycetota</taxon>
        <taxon>Planctomycetia</taxon>
        <taxon>Pirellulales</taxon>
        <taxon>Lacipirellulaceae</taxon>
        <taxon>Posidoniimonas</taxon>
    </lineage>
</organism>
<accession>A0A5C5ZED4</accession>
<dbReference type="EMBL" id="SJPO01000001">
    <property type="protein sequence ID" value="TWT85789.1"/>
    <property type="molecule type" value="Genomic_DNA"/>
</dbReference>
<evidence type="ECO:0000313" key="2">
    <source>
        <dbReference type="Proteomes" id="UP000318478"/>
    </source>
</evidence>
<dbReference type="InterPro" id="IPR036439">
    <property type="entry name" value="Dockerin_dom_sf"/>
</dbReference>
<dbReference type="OrthoDB" id="282736at2"/>
<evidence type="ECO:0000313" key="1">
    <source>
        <dbReference type="EMBL" id="TWT85789.1"/>
    </source>
</evidence>
<gene>
    <name evidence="1" type="ORF">Pla123a_05960</name>
</gene>
<keyword evidence="2" id="KW-1185">Reference proteome</keyword>
<dbReference type="RefSeq" id="WP_146584022.1">
    <property type="nucleotide sequence ID" value="NZ_SJPO01000001.1"/>
</dbReference>
<dbReference type="InterPro" id="IPR011050">
    <property type="entry name" value="Pectin_lyase_fold/virulence"/>
</dbReference>
<name>A0A5C5ZED4_9BACT</name>
<dbReference type="AlphaFoldDB" id="A0A5C5ZED4"/>
<dbReference type="Gene3D" id="1.10.1330.10">
    <property type="entry name" value="Dockerin domain"/>
    <property type="match status" value="1"/>
</dbReference>
<protein>
    <submittedName>
        <fullName evidence="1">Uncharacterized protein</fullName>
    </submittedName>
</protein>